<dbReference type="PANTHER" id="PTHR46291">
    <property type="entry name" value="C2 DOMAIN-CONTAINING PROTEIN"/>
    <property type="match status" value="1"/>
</dbReference>
<reference evidence="1 2" key="1">
    <citation type="submission" date="2018-10" db="EMBL/GenBank/DDBJ databases">
        <title>Genome assembly for a Yunnan-Guizhou Plateau 3E fish, Anabarilius grahami (Regan), and its evolutionary and genetic applications.</title>
        <authorList>
            <person name="Jiang W."/>
        </authorList>
    </citation>
    <scope>NUCLEOTIDE SEQUENCE [LARGE SCALE GENOMIC DNA]</scope>
    <source>
        <strain evidence="1">AG-KIZ</strain>
        <tissue evidence="1">Muscle</tissue>
    </source>
</reference>
<protein>
    <submittedName>
        <fullName evidence="1">C2 calcium-dependent domain-containing protein 4C</fullName>
    </submittedName>
</protein>
<dbReference type="AlphaFoldDB" id="A0A3N0Y3S5"/>
<organism evidence="1 2">
    <name type="scientific">Anabarilius grahami</name>
    <name type="common">Kanglang fish</name>
    <name type="synonym">Barilius grahami</name>
    <dbReference type="NCBI Taxonomy" id="495550"/>
    <lineage>
        <taxon>Eukaryota</taxon>
        <taxon>Metazoa</taxon>
        <taxon>Chordata</taxon>
        <taxon>Craniata</taxon>
        <taxon>Vertebrata</taxon>
        <taxon>Euteleostomi</taxon>
        <taxon>Actinopterygii</taxon>
        <taxon>Neopterygii</taxon>
        <taxon>Teleostei</taxon>
        <taxon>Ostariophysi</taxon>
        <taxon>Cypriniformes</taxon>
        <taxon>Xenocyprididae</taxon>
        <taxon>Xenocypridinae</taxon>
        <taxon>Xenocypridinae incertae sedis</taxon>
        <taxon>Anabarilius</taxon>
    </lineage>
</organism>
<gene>
    <name evidence="1" type="ORF">DPX16_9793</name>
</gene>
<name>A0A3N0Y3S5_ANAGA</name>
<dbReference type="InterPro" id="IPR043549">
    <property type="entry name" value="C2C4C/C2C4D"/>
</dbReference>
<sequence>MAATHKNMTVTRTISVGNCRETSADGESESAGFPFARRHSSAGILALKWATARSCSFGSSLGLENRGSKDSIRSIVVTPDSIPQFTIPKLALEDGYRSRVNEKERQGEEEMDWGSNEDISGSYHAQLSLSSSVSSSSSSSGFSVSPVPGRKALSDLKHCSDPASQAALSLPHLPKVTTPYGFVTLSESPQMANEEALFSQGHRRWGHDEEVNTSRHPKLETKRSVTVRTSSIQIHASTPPHQSSVAHRFFRSHSVTGIEIQKQLAQNCESVKQAPVSKSKRNLWGILRKQERKSFDFNLNHK</sequence>
<evidence type="ECO:0000313" key="2">
    <source>
        <dbReference type="Proteomes" id="UP000281406"/>
    </source>
</evidence>
<dbReference type="OrthoDB" id="9947256at2759"/>
<comment type="caution">
    <text evidence="1">The sequence shown here is derived from an EMBL/GenBank/DDBJ whole genome shotgun (WGS) entry which is preliminary data.</text>
</comment>
<proteinExistence type="predicted"/>
<dbReference type="EMBL" id="RJVU01053127">
    <property type="protein sequence ID" value="ROL40799.1"/>
    <property type="molecule type" value="Genomic_DNA"/>
</dbReference>
<accession>A0A3N0Y3S5</accession>
<dbReference type="PANTHER" id="PTHR46291:SF4">
    <property type="entry name" value="C2 CALCIUM-DEPENDENT DOMAIN-CONTAINING PROTEIN 4C-LIKE"/>
    <property type="match status" value="1"/>
</dbReference>
<keyword evidence="2" id="KW-1185">Reference proteome</keyword>
<dbReference type="Proteomes" id="UP000281406">
    <property type="component" value="Unassembled WGS sequence"/>
</dbReference>
<evidence type="ECO:0000313" key="1">
    <source>
        <dbReference type="EMBL" id="ROL40799.1"/>
    </source>
</evidence>